<dbReference type="Pfam" id="PF18433">
    <property type="entry name" value="DUF5610"/>
    <property type="match status" value="1"/>
</dbReference>
<protein>
    <recommendedName>
        <fullName evidence="2">DUF5610 domain-containing protein</fullName>
    </recommendedName>
</protein>
<proteinExistence type="predicted"/>
<dbReference type="Proteomes" id="UP001320119">
    <property type="component" value="Chromosome"/>
</dbReference>
<evidence type="ECO:0000313" key="3">
    <source>
        <dbReference type="EMBL" id="BCD98617.1"/>
    </source>
</evidence>
<sequence>MNIIPHNQSLVSRQLGINVSAAGKDGGGDPANTAKSAQSDGTHQPSVRVSLSQASIEVARVNATNGVQPTLIDKPANNPFANNILNAINGQLAVDVADGATQEELQSRLEAGLSGFLSGFDEAFEQLSALSEFTGDIRGDVLSTKTQVLAGLAETAEQLGLDPSAIVQAQSNLDAQLSEHSQAAGEPETQVLNTQAPSLGAFDAFAASQNSFRFELETADGDKIEILVDSLKAAELHANGKGASGQVAQQNQFEFRVEGELDSDELKAINDLLNQVNSVSESFFGGNVEQAFEQAVSMGFDSEEIQSFSLKLTQTSFSQVQSTYGADTGGSADARAEPSKNLVHLGNFLQELEKANILAEEMGQQLSLVTELADNISKARGLGQASIADFVARLAP</sequence>
<accession>A0AAN1WJA5</accession>
<evidence type="ECO:0000256" key="1">
    <source>
        <dbReference type="SAM" id="MobiDB-lite"/>
    </source>
</evidence>
<feature type="compositionally biased region" description="Polar residues" evidence="1">
    <location>
        <begin position="33"/>
        <end position="46"/>
    </location>
</feature>
<dbReference type="AlphaFoldDB" id="A0AAN1WJA5"/>
<evidence type="ECO:0000259" key="2">
    <source>
        <dbReference type="Pfam" id="PF18433"/>
    </source>
</evidence>
<feature type="region of interest" description="Disordered" evidence="1">
    <location>
        <begin position="21"/>
        <end position="46"/>
    </location>
</feature>
<dbReference type="RefSeq" id="WP_236983096.1">
    <property type="nucleotide sequence ID" value="NZ_AP023086.1"/>
</dbReference>
<name>A0AAN1WJA5_9GAMM</name>
<organism evidence="3 4">
    <name type="scientific">Marinagarivorans cellulosilyticus</name>
    <dbReference type="NCBI Taxonomy" id="2721545"/>
    <lineage>
        <taxon>Bacteria</taxon>
        <taxon>Pseudomonadati</taxon>
        <taxon>Pseudomonadota</taxon>
        <taxon>Gammaproteobacteria</taxon>
        <taxon>Cellvibrionales</taxon>
        <taxon>Cellvibrionaceae</taxon>
        <taxon>Marinagarivorans</taxon>
    </lineage>
</organism>
<evidence type="ECO:0000313" key="4">
    <source>
        <dbReference type="Proteomes" id="UP001320119"/>
    </source>
</evidence>
<gene>
    <name evidence="3" type="ORF">MARGE09_P2818</name>
</gene>
<reference evidence="3 4" key="1">
    <citation type="journal article" date="2022" name="IScience">
        <title>An ultrasensitive nanofiber-based assay for enzymatic hydrolysis and deep-sea microbial degradation of cellulose.</title>
        <authorList>
            <person name="Tsudome M."/>
            <person name="Tachioka M."/>
            <person name="Miyazaki M."/>
            <person name="Uchimura K."/>
            <person name="Tsuda M."/>
            <person name="Takaki Y."/>
            <person name="Deguchi S."/>
        </authorList>
    </citation>
    <scope>NUCLEOTIDE SEQUENCE [LARGE SCALE GENOMIC DNA]</scope>
    <source>
        <strain evidence="3 4">GE09</strain>
    </source>
</reference>
<dbReference type="InterPro" id="IPR041651">
    <property type="entry name" value="DUF5610"/>
</dbReference>
<feature type="domain" description="DUF5610" evidence="2">
    <location>
        <begin position="66"/>
        <end position="154"/>
    </location>
</feature>
<dbReference type="KEGG" id="marq:MARGE09_P2818"/>
<keyword evidence="4" id="KW-1185">Reference proteome</keyword>
<dbReference type="EMBL" id="AP023086">
    <property type="protein sequence ID" value="BCD98617.1"/>
    <property type="molecule type" value="Genomic_DNA"/>
</dbReference>